<dbReference type="AlphaFoldDB" id="D6SPT2"/>
<reference evidence="1" key="1">
    <citation type="submission" date="2010-05" db="EMBL/GenBank/DDBJ databases">
        <title>The draft genome of Desulfonatronospira thiodismutans ASO3-1.</title>
        <authorList>
            <consortium name="US DOE Joint Genome Institute (JGI-PGF)"/>
            <person name="Lucas S."/>
            <person name="Copeland A."/>
            <person name="Lapidus A."/>
            <person name="Cheng J.-F."/>
            <person name="Bruce D."/>
            <person name="Goodwin L."/>
            <person name="Pitluck S."/>
            <person name="Chertkov O."/>
            <person name="Brettin T."/>
            <person name="Detter J.C."/>
            <person name="Han C."/>
            <person name="Land M.L."/>
            <person name="Hauser L."/>
            <person name="Kyrpides N."/>
            <person name="Mikhailova N."/>
            <person name="Muyzer G."/>
            <person name="Woyke T."/>
        </authorList>
    </citation>
    <scope>NUCLEOTIDE SEQUENCE [LARGE SCALE GENOMIC DNA]</scope>
    <source>
        <strain evidence="1">ASO3-1</strain>
    </source>
</reference>
<sequence>MLIFAAQSMDHIVQRLSERGHGMQIRELSSYLAEINQYLPRDWRIKASKNSFFVRIQKDLPFNLVGKSYICSNSIDVIHFILTAFKIEFDDLKNIPKGVEIPSVCRPNLYYFQKPFPYSGHLSPLWARQAEKYAPEDIFEYHLVKPLTSKGVVPGISMWLQFHTLNGTITRVPEPPDYTHHKSYWMLLSESDLDLSQKKRLKRYKEELQKIEIDYTYQAPDKEGRLEYKYLTEEPFDSERLQDFDLYNYVGRNSLQIYDTYLDTKEYDLHSKNISIRLRQIKFKKKDYFFIDMKRGYIQKKKKYKRAKESWSISPVRAEKILESNSFSYPVSTVLSFLMEDHSKLKPIIKIYTDRNIFLLQNKRNMSRTEIRSDFVKAAANAEDSFDECLRELEIQGISDTSENTGTLARYLEDSLDLRPSEITKLDWALGLNQVRHSVQ</sequence>
<protein>
    <submittedName>
        <fullName evidence="1">Uncharacterized protein</fullName>
    </submittedName>
</protein>
<dbReference type="Proteomes" id="UP000005496">
    <property type="component" value="Unassembled WGS sequence"/>
</dbReference>
<dbReference type="RefSeq" id="WP_008870076.1">
    <property type="nucleotide sequence ID" value="NZ_ACJN02000002.1"/>
</dbReference>
<name>D6SPT2_9BACT</name>
<comment type="caution">
    <text evidence="1">The sequence shown here is derived from an EMBL/GenBank/DDBJ whole genome shotgun (WGS) entry which is preliminary data.</text>
</comment>
<proteinExistence type="predicted"/>
<organism evidence="1 2">
    <name type="scientific">Desulfonatronospira thiodismutans ASO3-1</name>
    <dbReference type="NCBI Taxonomy" id="555779"/>
    <lineage>
        <taxon>Bacteria</taxon>
        <taxon>Pseudomonadati</taxon>
        <taxon>Thermodesulfobacteriota</taxon>
        <taxon>Desulfovibrionia</taxon>
        <taxon>Desulfovibrionales</taxon>
        <taxon>Desulfonatronovibrionaceae</taxon>
        <taxon>Desulfonatronospira</taxon>
    </lineage>
</organism>
<evidence type="ECO:0000313" key="1">
    <source>
        <dbReference type="EMBL" id="EFI34758.1"/>
    </source>
</evidence>
<accession>D6SPT2</accession>
<keyword evidence="2" id="KW-1185">Reference proteome</keyword>
<dbReference type="Gene3D" id="2.40.320.10">
    <property type="entry name" value="Hypothetical Protein Pfu-838710-001"/>
    <property type="match status" value="1"/>
</dbReference>
<gene>
    <name evidence="1" type="ORF">Dthio_PD2134</name>
</gene>
<dbReference type="InterPro" id="IPR033469">
    <property type="entry name" value="CYTH-like_dom_sf"/>
</dbReference>
<evidence type="ECO:0000313" key="2">
    <source>
        <dbReference type="Proteomes" id="UP000005496"/>
    </source>
</evidence>
<dbReference type="SUPFAM" id="SSF55154">
    <property type="entry name" value="CYTH-like phosphatases"/>
    <property type="match status" value="1"/>
</dbReference>
<dbReference type="EMBL" id="ACJN02000002">
    <property type="protein sequence ID" value="EFI34758.1"/>
    <property type="molecule type" value="Genomic_DNA"/>
</dbReference>